<dbReference type="Proteomes" id="UP000838756">
    <property type="component" value="Unassembled WGS sequence"/>
</dbReference>
<reference evidence="1" key="1">
    <citation type="submission" date="2022-03" db="EMBL/GenBank/DDBJ databases">
        <authorList>
            <person name="Lindestad O."/>
        </authorList>
    </citation>
    <scope>NUCLEOTIDE SEQUENCE</scope>
</reference>
<proteinExistence type="predicted"/>
<dbReference type="EMBL" id="CAKXAJ010025573">
    <property type="protein sequence ID" value="CAH2241135.1"/>
    <property type="molecule type" value="Genomic_DNA"/>
</dbReference>
<gene>
    <name evidence="1" type="primary">jg11585</name>
    <name evidence="1" type="ORF">PAEG_LOCUS17590</name>
</gene>
<dbReference type="OrthoDB" id="7217712at2759"/>
<evidence type="ECO:0000313" key="2">
    <source>
        <dbReference type="Proteomes" id="UP000838756"/>
    </source>
</evidence>
<keyword evidence="2" id="KW-1185">Reference proteome</keyword>
<name>A0A8S4RV82_9NEOP</name>
<evidence type="ECO:0000313" key="1">
    <source>
        <dbReference type="EMBL" id="CAH2241135.1"/>
    </source>
</evidence>
<comment type="caution">
    <text evidence="1">The sequence shown here is derived from an EMBL/GenBank/DDBJ whole genome shotgun (WGS) entry which is preliminary data.</text>
</comment>
<organism evidence="1 2">
    <name type="scientific">Pararge aegeria aegeria</name>
    <dbReference type="NCBI Taxonomy" id="348720"/>
    <lineage>
        <taxon>Eukaryota</taxon>
        <taxon>Metazoa</taxon>
        <taxon>Ecdysozoa</taxon>
        <taxon>Arthropoda</taxon>
        <taxon>Hexapoda</taxon>
        <taxon>Insecta</taxon>
        <taxon>Pterygota</taxon>
        <taxon>Neoptera</taxon>
        <taxon>Endopterygota</taxon>
        <taxon>Lepidoptera</taxon>
        <taxon>Glossata</taxon>
        <taxon>Ditrysia</taxon>
        <taxon>Papilionoidea</taxon>
        <taxon>Nymphalidae</taxon>
        <taxon>Satyrinae</taxon>
        <taxon>Satyrini</taxon>
        <taxon>Parargina</taxon>
        <taxon>Pararge</taxon>
    </lineage>
</organism>
<protein>
    <submittedName>
        <fullName evidence="1">Jg11585 protein</fullName>
    </submittedName>
</protein>
<accession>A0A8S4RV82</accession>
<dbReference type="AlphaFoldDB" id="A0A8S4RV82"/>
<sequence>MLIAFQLHVNKTYYDKDENPLRVPKKFYEERKKKSKITKSPKRTIQKIIKNGKSRSRKIYVNPMTRKPTQSSVHVEITEASTYKNNEARVSTEHNHKRKPRKNSKIVRYPMPFHKFQTKKGITHKRNKREVVRDDVFIIKDLDEMEFLSKDKDYDVVKAHIKNYW</sequence>